<gene>
    <name evidence="1" type="ORF">BpHYR1_025653</name>
</gene>
<proteinExistence type="predicted"/>
<comment type="caution">
    <text evidence="1">The sequence shown here is derived from an EMBL/GenBank/DDBJ whole genome shotgun (WGS) entry which is preliminary data.</text>
</comment>
<dbReference type="Proteomes" id="UP000276133">
    <property type="component" value="Unassembled WGS sequence"/>
</dbReference>
<reference evidence="1 2" key="1">
    <citation type="journal article" date="2018" name="Sci. Rep.">
        <title>Genomic signatures of local adaptation to the degree of environmental predictability in rotifers.</title>
        <authorList>
            <person name="Franch-Gras L."/>
            <person name="Hahn C."/>
            <person name="Garcia-Roger E.M."/>
            <person name="Carmona M.J."/>
            <person name="Serra M."/>
            <person name="Gomez A."/>
        </authorList>
    </citation>
    <scope>NUCLEOTIDE SEQUENCE [LARGE SCALE GENOMIC DNA]</scope>
    <source>
        <strain evidence="1">HYR1</strain>
    </source>
</reference>
<keyword evidence="2" id="KW-1185">Reference proteome</keyword>
<sequence length="74" mass="9134">MSIFCLNTLFILFNQRKLKYKLNFFGNLKNNAEFDLMRKRILIYFITLDFNSSKKEEFMFNLCLNFTIPNYDYY</sequence>
<name>A0A3M7SU90_BRAPC</name>
<dbReference type="AlphaFoldDB" id="A0A3M7SU90"/>
<dbReference type="EMBL" id="REGN01000772">
    <property type="protein sequence ID" value="RNA39269.1"/>
    <property type="molecule type" value="Genomic_DNA"/>
</dbReference>
<organism evidence="1 2">
    <name type="scientific">Brachionus plicatilis</name>
    <name type="common">Marine rotifer</name>
    <name type="synonym">Brachionus muelleri</name>
    <dbReference type="NCBI Taxonomy" id="10195"/>
    <lineage>
        <taxon>Eukaryota</taxon>
        <taxon>Metazoa</taxon>
        <taxon>Spiralia</taxon>
        <taxon>Gnathifera</taxon>
        <taxon>Rotifera</taxon>
        <taxon>Eurotatoria</taxon>
        <taxon>Monogononta</taxon>
        <taxon>Pseudotrocha</taxon>
        <taxon>Ploima</taxon>
        <taxon>Brachionidae</taxon>
        <taxon>Brachionus</taxon>
    </lineage>
</organism>
<accession>A0A3M7SU90</accession>
<evidence type="ECO:0000313" key="1">
    <source>
        <dbReference type="EMBL" id="RNA39269.1"/>
    </source>
</evidence>
<protein>
    <submittedName>
        <fullName evidence="1">Uncharacterized protein</fullName>
    </submittedName>
</protein>
<evidence type="ECO:0000313" key="2">
    <source>
        <dbReference type="Proteomes" id="UP000276133"/>
    </source>
</evidence>